<gene>
    <name evidence="2" type="ORF">Golob_012997</name>
</gene>
<reference evidence="2 3" key="1">
    <citation type="journal article" date="2019" name="Genome Biol. Evol.">
        <title>Insights into the evolution of the New World diploid cottons (Gossypium, subgenus Houzingenia) based on genome sequencing.</title>
        <authorList>
            <person name="Grover C.E."/>
            <person name="Arick M.A. 2nd"/>
            <person name="Thrash A."/>
            <person name="Conover J.L."/>
            <person name="Sanders W.S."/>
            <person name="Peterson D.G."/>
            <person name="Frelichowski J.E."/>
            <person name="Scheffler J.A."/>
            <person name="Scheffler B.E."/>
            <person name="Wendel J.F."/>
        </authorList>
    </citation>
    <scope>NUCLEOTIDE SEQUENCE [LARGE SCALE GENOMIC DNA]</scope>
    <source>
        <strain evidence="2">157</strain>
        <tissue evidence="2">Leaf</tissue>
    </source>
</reference>
<feature type="domain" description="DUF7745" evidence="1">
    <location>
        <begin position="56"/>
        <end position="138"/>
    </location>
</feature>
<organism evidence="2 3">
    <name type="scientific">Gossypium lobatum</name>
    <dbReference type="NCBI Taxonomy" id="34289"/>
    <lineage>
        <taxon>Eukaryota</taxon>
        <taxon>Viridiplantae</taxon>
        <taxon>Streptophyta</taxon>
        <taxon>Embryophyta</taxon>
        <taxon>Tracheophyta</taxon>
        <taxon>Spermatophyta</taxon>
        <taxon>Magnoliopsida</taxon>
        <taxon>eudicotyledons</taxon>
        <taxon>Gunneridae</taxon>
        <taxon>Pentapetalae</taxon>
        <taxon>rosids</taxon>
        <taxon>malvids</taxon>
        <taxon>Malvales</taxon>
        <taxon>Malvaceae</taxon>
        <taxon>Malvoideae</taxon>
        <taxon>Gossypium</taxon>
    </lineage>
</organism>
<keyword evidence="3" id="KW-1185">Reference proteome</keyword>
<dbReference type="AlphaFoldDB" id="A0A7J8LN19"/>
<accession>A0A7J8LN19</accession>
<evidence type="ECO:0000313" key="2">
    <source>
        <dbReference type="EMBL" id="MBA0553854.1"/>
    </source>
</evidence>
<sequence>NSAYSCFTFGKVDLVPTVEEYANLLRSPKIQPGKVYSKAINVPIFLKKLMNFMGIRHPDMKKRVDVFILSIYELVVFPKALRHVDEVVSNLFNKLDKRVTLVPAILAETFRSLNACQRVGEGRFIGYAQLLLAWFQSHF</sequence>
<dbReference type="PANTHER" id="PTHR48200:SF1">
    <property type="entry name" value="AMINOTRANSFERASE-LIKE PLANT MOBILE DOMAIN-CONTAINING PROTEIN"/>
    <property type="match status" value="1"/>
</dbReference>
<name>A0A7J8LN19_9ROSI</name>
<proteinExistence type="predicted"/>
<protein>
    <recommendedName>
        <fullName evidence="1">DUF7745 domain-containing protein</fullName>
    </recommendedName>
</protein>
<dbReference type="Proteomes" id="UP000593572">
    <property type="component" value="Unassembled WGS sequence"/>
</dbReference>
<dbReference type="InterPro" id="IPR056647">
    <property type="entry name" value="DUF7745"/>
</dbReference>
<evidence type="ECO:0000313" key="3">
    <source>
        <dbReference type="Proteomes" id="UP000593572"/>
    </source>
</evidence>
<comment type="caution">
    <text evidence="2">The sequence shown here is derived from an EMBL/GenBank/DDBJ whole genome shotgun (WGS) entry which is preliminary data.</text>
</comment>
<dbReference type="PANTHER" id="PTHR48200">
    <property type="entry name" value="PROTEIN, PUTATIVE-RELATED"/>
    <property type="match status" value="1"/>
</dbReference>
<evidence type="ECO:0000259" key="1">
    <source>
        <dbReference type="Pfam" id="PF24924"/>
    </source>
</evidence>
<feature type="non-terminal residue" evidence="2">
    <location>
        <position position="139"/>
    </location>
</feature>
<dbReference type="EMBL" id="JABEZX010000004">
    <property type="protein sequence ID" value="MBA0553854.1"/>
    <property type="molecule type" value="Genomic_DNA"/>
</dbReference>
<dbReference type="Pfam" id="PF24924">
    <property type="entry name" value="DUF7745"/>
    <property type="match status" value="1"/>
</dbReference>